<feature type="compositionally biased region" description="Basic residues" evidence="1">
    <location>
        <begin position="219"/>
        <end position="233"/>
    </location>
</feature>
<evidence type="ECO:0000256" key="1">
    <source>
        <dbReference type="SAM" id="MobiDB-lite"/>
    </source>
</evidence>
<feature type="compositionally biased region" description="Basic and acidic residues" evidence="1">
    <location>
        <begin position="337"/>
        <end position="350"/>
    </location>
</feature>
<protein>
    <submittedName>
        <fullName evidence="2">Uncharacterized protein</fullName>
    </submittedName>
</protein>
<feature type="compositionally biased region" description="Basic and acidic residues" evidence="1">
    <location>
        <begin position="121"/>
        <end position="130"/>
    </location>
</feature>
<organism evidence="2">
    <name type="scientific">Melanopsichium pennsylvanicum 4</name>
    <dbReference type="NCBI Taxonomy" id="1398559"/>
    <lineage>
        <taxon>Eukaryota</taxon>
        <taxon>Fungi</taxon>
        <taxon>Dikarya</taxon>
        <taxon>Basidiomycota</taxon>
        <taxon>Ustilaginomycotina</taxon>
        <taxon>Ustilaginomycetes</taxon>
        <taxon>Ustilaginales</taxon>
        <taxon>Ustilaginaceae</taxon>
        <taxon>Melanopsichium</taxon>
    </lineage>
</organism>
<evidence type="ECO:0000313" key="2">
    <source>
        <dbReference type="EMBL" id="CDI52108.1"/>
    </source>
</evidence>
<feature type="compositionally biased region" description="Basic and acidic residues" evidence="1">
    <location>
        <begin position="189"/>
        <end position="218"/>
    </location>
</feature>
<reference evidence="2" key="1">
    <citation type="journal article" date="2014" name="Genome Biol. Evol.">
        <title>Gene Loss Rather Than Gene Gain Is Associated with a Host Jump from Monocots to Dicots in the Smut Fungus Melanopsichium pennsylvanicum.</title>
        <authorList>
            <person name="Sharma R."/>
            <person name="Mishra B."/>
            <person name="Runge F."/>
            <person name="Thines M."/>
        </authorList>
    </citation>
    <scope>NUCLEOTIDE SEQUENCE</scope>
    <source>
        <strain evidence="2">4</strain>
    </source>
</reference>
<feature type="region of interest" description="Disordered" evidence="1">
    <location>
        <begin position="1"/>
        <end position="27"/>
    </location>
</feature>
<feature type="compositionally biased region" description="Basic residues" evidence="1">
    <location>
        <begin position="272"/>
        <end position="282"/>
    </location>
</feature>
<dbReference type="AlphaFoldDB" id="A0A077R092"/>
<proteinExistence type="predicted"/>
<name>A0A077R092_9BASI</name>
<accession>A0A077R092</accession>
<feature type="compositionally biased region" description="Basic and acidic residues" evidence="1">
    <location>
        <begin position="283"/>
        <end position="301"/>
    </location>
</feature>
<feature type="compositionally biased region" description="Basic and acidic residues" evidence="1">
    <location>
        <begin position="241"/>
        <end position="271"/>
    </location>
</feature>
<dbReference type="PANTHER" id="PTHR40132:SF1">
    <property type="entry name" value="PRE-MRNA-SPLICING FACTOR 38B"/>
    <property type="match status" value="1"/>
</dbReference>
<dbReference type="PANTHER" id="PTHR40132">
    <property type="entry name" value="PRE-MRNA-SPLICING FACTOR 38B"/>
    <property type="match status" value="1"/>
</dbReference>
<feature type="region of interest" description="Disordered" evidence="1">
    <location>
        <begin position="107"/>
        <end position="350"/>
    </location>
</feature>
<sequence>MVTGSAKHFDPSNVRRANPSSNLSSISDHDLDACIADLIVQKSKAREAKSQFDGISAFLEEEEDGTTNSTQVKVPNTNKRFLASVIRNVEGHNQTLLRQQARDADRVARLAGHKSSLQAGREVDQRKEGESSSSRIGTSKLRGWFDDEAEEGRTLRDSSSVDYPSPPQLSSRMDKYFSEPISEQRNSARLRDDSEADSCRGEDSSRRKRKETSDVSRHKSERHRRDGKSKHGSSKMGSSSQREHHYQSDRRSFRREESDSPGHGRDREARHRDRNHADRKRRTRDEKKGSASNLKCRERRSNRTSSRAHNSHSSHRDKQTASDTKPGASPITHPPRKVREWDRGKESFAL</sequence>
<dbReference type="EMBL" id="HG529528">
    <property type="protein sequence ID" value="CDI52108.1"/>
    <property type="molecule type" value="Genomic_DNA"/>
</dbReference>